<feature type="domain" description="HMG box" evidence="3">
    <location>
        <begin position="153"/>
        <end position="186"/>
    </location>
</feature>
<proteinExistence type="predicted"/>
<dbReference type="GO" id="GO:0003677">
    <property type="term" value="F:DNA binding"/>
    <property type="evidence" value="ECO:0007669"/>
    <property type="project" value="UniProtKB-UniRule"/>
</dbReference>
<gene>
    <name evidence="4" type="ORF">TKK_003012</name>
</gene>
<dbReference type="InterPro" id="IPR036910">
    <property type="entry name" value="HMG_box_dom_sf"/>
</dbReference>
<dbReference type="GO" id="GO:0005634">
    <property type="term" value="C:nucleus"/>
    <property type="evidence" value="ECO:0007669"/>
    <property type="project" value="UniProtKB-UniRule"/>
</dbReference>
<accession>A0ABD2XHV4</accession>
<keyword evidence="1" id="KW-0238">DNA-binding</keyword>
<evidence type="ECO:0000313" key="5">
    <source>
        <dbReference type="Proteomes" id="UP001627154"/>
    </source>
</evidence>
<feature type="region of interest" description="Disordered" evidence="2">
    <location>
        <begin position="45"/>
        <end position="93"/>
    </location>
</feature>
<feature type="compositionally biased region" description="Basic and acidic residues" evidence="2">
    <location>
        <begin position="124"/>
        <end position="136"/>
    </location>
</feature>
<keyword evidence="5" id="KW-1185">Reference proteome</keyword>
<keyword evidence="1" id="KW-0539">Nucleus</keyword>
<feature type="region of interest" description="Disordered" evidence="2">
    <location>
        <begin position="13"/>
        <end position="33"/>
    </location>
</feature>
<dbReference type="SUPFAM" id="SSF47095">
    <property type="entry name" value="HMG-box"/>
    <property type="match status" value="1"/>
</dbReference>
<evidence type="ECO:0000256" key="1">
    <source>
        <dbReference type="PROSITE-ProRule" id="PRU00267"/>
    </source>
</evidence>
<reference evidence="4 5" key="1">
    <citation type="journal article" date="2024" name="bioRxiv">
        <title>A reference genome for Trichogramma kaykai: A tiny desert-dwelling parasitoid wasp with competing sex-ratio distorters.</title>
        <authorList>
            <person name="Culotta J."/>
            <person name="Lindsey A.R."/>
        </authorList>
    </citation>
    <scope>NUCLEOTIDE SEQUENCE [LARGE SCALE GENOMIC DNA]</scope>
    <source>
        <strain evidence="4 5">KSX58</strain>
    </source>
</reference>
<dbReference type="InterPro" id="IPR009071">
    <property type="entry name" value="HMG_box_dom"/>
</dbReference>
<dbReference type="AlphaFoldDB" id="A0ABD2XHV4"/>
<feature type="region of interest" description="Disordered" evidence="2">
    <location>
        <begin position="124"/>
        <end position="152"/>
    </location>
</feature>
<name>A0ABD2XHV4_9HYME</name>
<dbReference type="PROSITE" id="PS50118">
    <property type="entry name" value="HMG_BOX_2"/>
    <property type="match status" value="1"/>
</dbReference>
<evidence type="ECO:0000256" key="2">
    <source>
        <dbReference type="SAM" id="MobiDB-lite"/>
    </source>
</evidence>
<dbReference type="Proteomes" id="UP001627154">
    <property type="component" value="Unassembled WGS sequence"/>
</dbReference>
<dbReference type="EMBL" id="JBJJXI010000025">
    <property type="protein sequence ID" value="KAL3404554.1"/>
    <property type="molecule type" value="Genomic_DNA"/>
</dbReference>
<comment type="caution">
    <text evidence="4">The sequence shown here is derived from an EMBL/GenBank/DDBJ whole genome shotgun (WGS) entry which is preliminary data.</text>
</comment>
<dbReference type="Gene3D" id="1.10.30.10">
    <property type="entry name" value="High mobility group box domain"/>
    <property type="match status" value="1"/>
</dbReference>
<sequence length="186" mass="21658">MLVIQGRFERWQEISRANDRRKKKDEQSMPASRFLYLHRAIRKKKTGGFENERHRHPPAIGSNDNEENDQPIDLHRSTTSTSIGEKDDDKHELRRRLVHIEPKHQHQHQQQPLDLNINNVGGIKEEKIGGNSDREQSSSPEQGKIVSVNKPKIPRPANAFMLFANEWRKKLAVQNPRESNKDISVR</sequence>
<organism evidence="4 5">
    <name type="scientific">Trichogramma kaykai</name>
    <dbReference type="NCBI Taxonomy" id="54128"/>
    <lineage>
        <taxon>Eukaryota</taxon>
        <taxon>Metazoa</taxon>
        <taxon>Ecdysozoa</taxon>
        <taxon>Arthropoda</taxon>
        <taxon>Hexapoda</taxon>
        <taxon>Insecta</taxon>
        <taxon>Pterygota</taxon>
        <taxon>Neoptera</taxon>
        <taxon>Endopterygota</taxon>
        <taxon>Hymenoptera</taxon>
        <taxon>Apocrita</taxon>
        <taxon>Proctotrupomorpha</taxon>
        <taxon>Chalcidoidea</taxon>
        <taxon>Trichogrammatidae</taxon>
        <taxon>Trichogramma</taxon>
    </lineage>
</organism>
<protein>
    <recommendedName>
        <fullName evidence="3">HMG box domain-containing protein</fullName>
    </recommendedName>
</protein>
<feature type="DNA-binding region" description="HMG box" evidence="1">
    <location>
        <begin position="153"/>
        <end position="186"/>
    </location>
</feature>
<evidence type="ECO:0000313" key="4">
    <source>
        <dbReference type="EMBL" id="KAL3404554.1"/>
    </source>
</evidence>
<dbReference type="Pfam" id="PF00505">
    <property type="entry name" value="HMG_box"/>
    <property type="match status" value="1"/>
</dbReference>
<evidence type="ECO:0000259" key="3">
    <source>
        <dbReference type="PROSITE" id="PS50118"/>
    </source>
</evidence>